<reference evidence="1" key="1">
    <citation type="submission" date="2021-03" db="EMBL/GenBank/DDBJ databases">
        <authorList>
            <person name="Tagirdzhanova G."/>
        </authorList>
    </citation>
    <scope>NUCLEOTIDE SEQUENCE</scope>
</reference>
<gene>
    <name evidence="1" type="ORF">GOMPHAMPRED_006573</name>
</gene>
<name>A0A8H3FUD7_9LECA</name>
<protein>
    <submittedName>
        <fullName evidence="1">Uncharacterized protein</fullName>
    </submittedName>
</protein>
<comment type="caution">
    <text evidence="1">The sequence shown here is derived from an EMBL/GenBank/DDBJ whole genome shotgun (WGS) entry which is preliminary data.</text>
</comment>
<dbReference type="Proteomes" id="UP000664169">
    <property type="component" value="Unassembled WGS sequence"/>
</dbReference>
<proteinExistence type="predicted"/>
<dbReference type="AlphaFoldDB" id="A0A8H3FUD7"/>
<keyword evidence="2" id="KW-1185">Reference proteome</keyword>
<accession>A0A8H3FUD7</accession>
<evidence type="ECO:0000313" key="2">
    <source>
        <dbReference type="Proteomes" id="UP000664169"/>
    </source>
</evidence>
<evidence type="ECO:0000313" key="1">
    <source>
        <dbReference type="EMBL" id="CAF9932426.1"/>
    </source>
</evidence>
<dbReference type="EMBL" id="CAJPDQ010000044">
    <property type="protein sequence ID" value="CAF9932426.1"/>
    <property type="molecule type" value="Genomic_DNA"/>
</dbReference>
<sequence>MTPRAAQLKADLDLAKDKDKVLWERALISHEISGNGTLPAEKELDRQAYFVRQNLDMSNQSLHNLSTLSPMVSSSSSQNQEADYEKVIFKTQAKTKAKGCR</sequence>
<organism evidence="1 2">
    <name type="scientific">Gomphillus americanus</name>
    <dbReference type="NCBI Taxonomy" id="1940652"/>
    <lineage>
        <taxon>Eukaryota</taxon>
        <taxon>Fungi</taxon>
        <taxon>Dikarya</taxon>
        <taxon>Ascomycota</taxon>
        <taxon>Pezizomycotina</taxon>
        <taxon>Lecanoromycetes</taxon>
        <taxon>OSLEUM clade</taxon>
        <taxon>Ostropomycetidae</taxon>
        <taxon>Ostropales</taxon>
        <taxon>Graphidaceae</taxon>
        <taxon>Gomphilloideae</taxon>
        <taxon>Gomphillus</taxon>
    </lineage>
</organism>